<reference evidence="2 3" key="1">
    <citation type="submission" date="2019-11" db="EMBL/GenBank/DDBJ databases">
        <authorList>
            <person name="Holert J."/>
        </authorList>
    </citation>
    <scope>NUCLEOTIDE SEQUENCE [LARGE SCALE GENOMIC DNA]</scope>
    <source>
        <strain evidence="2">SB11_3</strain>
    </source>
</reference>
<feature type="transmembrane region" description="Helical" evidence="1">
    <location>
        <begin position="84"/>
        <end position="104"/>
    </location>
</feature>
<keyword evidence="1" id="KW-0472">Membrane</keyword>
<sequence>MTNDVYDSPQFDSDKGCAHRETIKSLKNEQSILGVSLGMLLGLIPSLTFLYVYNQSGQFPYLLMVVPGIVIAFAVRFCGRPYDLGIRVVPAVILAVLLAALFFALDVSPIAYPLTFVNGMIVVGFSRRTLNMEQERALYALRNGKVNL</sequence>
<accession>A0A5S9NQI0</accession>
<dbReference type="EMBL" id="CACSIO010000002">
    <property type="protein sequence ID" value="CAA0092680.1"/>
    <property type="molecule type" value="Genomic_DNA"/>
</dbReference>
<evidence type="ECO:0000256" key="1">
    <source>
        <dbReference type="SAM" id="Phobius"/>
    </source>
</evidence>
<keyword evidence="3" id="KW-1185">Reference proteome</keyword>
<keyword evidence="1" id="KW-1133">Transmembrane helix</keyword>
<protein>
    <submittedName>
        <fullName evidence="2">Uncharacterized protein</fullName>
    </submittedName>
</protein>
<organism evidence="2 3">
    <name type="scientific">BD1-7 clade bacterium</name>
    <dbReference type="NCBI Taxonomy" id="2029982"/>
    <lineage>
        <taxon>Bacteria</taxon>
        <taxon>Pseudomonadati</taxon>
        <taxon>Pseudomonadota</taxon>
        <taxon>Gammaproteobacteria</taxon>
        <taxon>Cellvibrionales</taxon>
        <taxon>Spongiibacteraceae</taxon>
        <taxon>BD1-7 clade</taxon>
    </lineage>
</organism>
<feature type="transmembrane region" description="Helical" evidence="1">
    <location>
        <begin position="59"/>
        <end position="77"/>
    </location>
</feature>
<evidence type="ECO:0000313" key="3">
    <source>
        <dbReference type="Proteomes" id="UP000441399"/>
    </source>
</evidence>
<proteinExistence type="predicted"/>
<keyword evidence="1" id="KW-0812">Transmembrane</keyword>
<gene>
    <name evidence="2" type="ORF">OPDIPICF_03851</name>
</gene>
<dbReference type="Proteomes" id="UP000441399">
    <property type="component" value="Unassembled WGS sequence"/>
</dbReference>
<feature type="transmembrane region" description="Helical" evidence="1">
    <location>
        <begin position="32"/>
        <end position="53"/>
    </location>
</feature>
<dbReference type="AlphaFoldDB" id="A0A5S9NQI0"/>
<feature type="transmembrane region" description="Helical" evidence="1">
    <location>
        <begin position="110"/>
        <end position="126"/>
    </location>
</feature>
<evidence type="ECO:0000313" key="2">
    <source>
        <dbReference type="EMBL" id="CAA0092680.1"/>
    </source>
</evidence>
<name>A0A5S9NQI0_9GAMM</name>